<protein>
    <submittedName>
        <fullName evidence="1">Uncharacterized protein</fullName>
    </submittedName>
</protein>
<keyword evidence="2" id="KW-1185">Reference proteome</keyword>
<reference evidence="1 2" key="1">
    <citation type="submission" date="2023-03" db="EMBL/GenBank/DDBJ databases">
        <title>WGS of Gossypium arboreum.</title>
        <authorList>
            <person name="Yu D."/>
        </authorList>
    </citation>
    <scope>NUCLEOTIDE SEQUENCE [LARGE SCALE GENOMIC DNA]</scope>
    <source>
        <tissue evidence="1">Leaf</tissue>
    </source>
</reference>
<dbReference type="Proteomes" id="UP001358586">
    <property type="component" value="Chromosome 10"/>
</dbReference>
<name>A0ABR0ND77_GOSAR</name>
<accession>A0ABR0ND77</accession>
<proteinExistence type="predicted"/>
<gene>
    <name evidence="1" type="ORF">PVK06_034104</name>
</gene>
<sequence>MAIPYFFMQIEKFVRNSFVLASRYQSLPFLMANDGVTTRLQKEISQLQQEFTQLKLDLDTKIDTKFQSFHDMIKGKIRTEIRTGLQALFEQYMGQPTQISVVSTSKAIPVEVSLDKGKGY</sequence>
<comment type="caution">
    <text evidence="1">The sequence shown here is derived from an EMBL/GenBank/DDBJ whole genome shotgun (WGS) entry which is preliminary data.</text>
</comment>
<dbReference type="EMBL" id="JARKNE010000010">
    <property type="protein sequence ID" value="KAK5792971.1"/>
    <property type="molecule type" value="Genomic_DNA"/>
</dbReference>
<evidence type="ECO:0000313" key="2">
    <source>
        <dbReference type="Proteomes" id="UP001358586"/>
    </source>
</evidence>
<evidence type="ECO:0000313" key="1">
    <source>
        <dbReference type="EMBL" id="KAK5792971.1"/>
    </source>
</evidence>
<organism evidence="1 2">
    <name type="scientific">Gossypium arboreum</name>
    <name type="common">Tree cotton</name>
    <name type="synonym">Gossypium nanking</name>
    <dbReference type="NCBI Taxonomy" id="29729"/>
    <lineage>
        <taxon>Eukaryota</taxon>
        <taxon>Viridiplantae</taxon>
        <taxon>Streptophyta</taxon>
        <taxon>Embryophyta</taxon>
        <taxon>Tracheophyta</taxon>
        <taxon>Spermatophyta</taxon>
        <taxon>Magnoliopsida</taxon>
        <taxon>eudicotyledons</taxon>
        <taxon>Gunneridae</taxon>
        <taxon>Pentapetalae</taxon>
        <taxon>rosids</taxon>
        <taxon>malvids</taxon>
        <taxon>Malvales</taxon>
        <taxon>Malvaceae</taxon>
        <taxon>Malvoideae</taxon>
        <taxon>Gossypium</taxon>
    </lineage>
</organism>